<dbReference type="InterPro" id="IPR036477">
    <property type="entry name" value="Formyl_transf_N_sf"/>
</dbReference>
<evidence type="ECO:0000259" key="10">
    <source>
        <dbReference type="Pfam" id="PF02911"/>
    </source>
</evidence>
<dbReference type="Pfam" id="PF02911">
    <property type="entry name" value="Formyl_trans_C"/>
    <property type="match status" value="1"/>
</dbReference>
<evidence type="ECO:0000256" key="4">
    <source>
        <dbReference type="ARBA" id="ARBA00016014"/>
    </source>
</evidence>
<dbReference type="InterPro" id="IPR001555">
    <property type="entry name" value="GART_AS"/>
</dbReference>
<dbReference type="HAMAP" id="MF_00182">
    <property type="entry name" value="Formyl_trans"/>
    <property type="match status" value="1"/>
</dbReference>
<dbReference type="InterPro" id="IPR005794">
    <property type="entry name" value="Fmt"/>
</dbReference>
<dbReference type="CDD" id="cd08704">
    <property type="entry name" value="Met_tRNA_FMT_C"/>
    <property type="match status" value="1"/>
</dbReference>
<feature type="binding site" evidence="8">
    <location>
        <begin position="110"/>
        <end position="113"/>
    </location>
    <ligand>
        <name>(6S)-5,6,7,8-tetrahydrofolate</name>
        <dbReference type="ChEBI" id="CHEBI:57453"/>
    </ligand>
</feature>
<evidence type="ECO:0000256" key="5">
    <source>
        <dbReference type="ARBA" id="ARBA00022679"/>
    </source>
</evidence>
<comment type="catalytic activity">
    <reaction evidence="7 8">
        <text>L-methionyl-tRNA(fMet) + (6R)-10-formyltetrahydrofolate = N-formyl-L-methionyl-tRNA(fMet) + (6S)-5,6,7,8-tetrahydrofolate + H(+)</text>
        <dbReference type="Rhea" id="RHEA:24380"/>
        <dbReference type="Rhea" id="RHEA-COMP:9952"/>
        <dbReference type="Rhea" id="RHEA-COMP:9953"/>
        <dbReference type="ChEBI" id="CHEBI:15378"/>
        <dbReference type="ChEBI" id="CHEBI:57453"/>
        <dbReference type="ChEBI" id="CHEBI:78530"/>
        <dbReference type="ChEBI" id="CHEBI:78844"/>
        <dbReference type="ChEBI" id="CHEBI:195366"/>
        <dbReference type="EC" id="2.1.2.9"/>
    </reaction>
</comment>
<dbReference type="Proteomes" id="UP000239724">
    <property type="component" value="Unassembled WGS sequence"/>
</dbReference>
<dbReference type="PROSITE" id="PS00373">
    <property type="entry name" value="GART"/>
    <property type="match status" value="1"/>
</dbReference>
<dbReference type="NCBIfam" id="TIGR00460">
    <property type="entry name" value="fmt"/>
    <property type="match status" value="1"/>
</dbReference>
<comment type="caution">
    <text evidence="11">The sequence shown here is derived from an EMBL/GenBank/DDBJ whole genome shotgun (WGS) entry which is preliminary data.</text>
</comment>
<sequence length="302" mass="31524">MRLAFMGSPDFAVPALRAIHGAGHDIAAVYCQPARPAGRGHAVRRCPVHVVADELELTVRTPPRLRKDPEAQAAFAALGLDVAVVAAYGLILPQAMLDAPRRGCLNIHGSLLPRWRGAAPIQAAVLAGDGETGITIMQMDAGLDTGPMLLWQGVPIGPETTTAGLHDTLADLGAKLILQALDSPPAPVAQPEDGATYAPKLSRDDSPIDWTAPAAVIDRRIRAFDPWPGTSTVLNGNPFKILAARPAEGTGAPGTVIDDRLTVACGEGAIRLTRVQLPGRAALDTDAFLRGHPVPPGTVLGQ</sequence>
<dbReference type="SUPFAM" id="SSF50486">
    <property type="entry name" value="FMT C-terminal domain-like"/>
    <property type="match status" value="1"/>
</dbReference>
<dbReference type="CDD" id="cd08646">
    <property type="entry name" value="FMT_core_Met-tRNA-FMT_N"/>
    <property type="match status" value="1"/>
</dbReference>
<dbReference type="RefSeq" id="WP_104518963.1">
    <property type="nucleotide sequence ID" value="NZ_NHRY01000114.1"/>
</dbReference>
<reference evidence="11 12" key="1">
    <citation type="journal article" date="2018" name="Arch. Microbiol.">
        <title>New insights into the metabolic potential of the phototrophic purple bacterium Rhodopila globiformis DSM 161(T) from its draft genome sequence and evidence for a vanadium-dependent nitrogenase.</title>
        <authorList>
            <person name="Imhoff J.F."/>
            <person name="Rahn T."/>
            <person name="Kunzel S."/>
            <person name="Neulinger S.C."/>
        </authorList>
    </citation>
    <scope>NUCLEOTIDE SEQUENCE [LARGE SCALE GENOMIC DNA]</scope>
    <source>
        <strain evidence="11 12">DSM 161</strain>
    </source>
</reference>
<name>A0A2S6NIC6_RHOGL</name>
<dbReference type="InterPro" id="IPR002376">
    <property type="entry name" value="Formyl_transf_N"/>
</dbReference>
<evidence type="ECO:0000256" key="6">
    <source>
        <dbReference type="ARBA" id="ARBA00022917"/>
    </source>
</evidence>
<dbReference type="Gene3D" id="3.40.50.170">
    <property type="entry name" value="Formyl transferase, N-terminal domain"/>
    <property type="match status" value="1"/>
</dbReference>
<evidence type="ECO:0000259" key="9">
    <source>
        <dbReference type="Pfam" id="PF00551"/>
    </source>
</evidence>
<feature type="domain" description="Formyl transferase C-terminal" evidence="10">
    <location>
        <begin position="200"/>
        <end position="292"/>
    </location>
</feature>
<evidence type="ECO:0000256" key="3">
    <source>
        <dbReference type="ARBA" id="ARBA00012261"/>
    </source>
</evidence>
<keyword evidence="5 8" id="KW-0808">Transferase</keyword>
<dbReference type="AlphaFoldDB" id="A0A2S6NIC6"/>
<dbReference type="InterPro" id="IPR041711">
    <property type="entry name" value="Met-tRNA-FMT_N"/>
</dbReference>
<evidence type="ECO:0000313" key="12">
    <source>
        <dbReference type="Proteomes" id="UP000239724"/>
    </source>
</evidence>
<dbReference type="OrthoDB" id="9802815at2"/>
<comment type="similarity">
    <text evidence="2 8">Belongs to the Fmt family.</text>
</comment>
<dbReference type="GO" id="GO:0005829">
    <property type="term" value="C:cytosol"/>
    <property type="evidence" value="ECO:0007669"/>
    <property type="project" value="TreeGrafter"/>
</dbReference>
<dbReference type="InterPro" id="IPR044135">
    <property type="entry name" value="Met-tRNA-FMT_C"/>
</dbReference>
<evidence type="ECO:0000256" key="2">
    <source>
        <dbReference type="ARBA" id="ARBA00010699"/>
    </source>
</evidence>
<dbReference type="PANTHER" id="PTHR11138">
    <property type="entry name" value="METHIONYL-TRNA FORMYLTRANSFERASE"/>
    <property type="match status" value="1"/>
</dbReference>
<feature type="domain" description="Formyl transferase N-terminal" evidence="9">
    <location>
        <begin position="1"/>
        <end position="181"/>
    </location>
</feature>
<dbReference type="EC" id="2.1.2.9" evidence="3 8"/>
<dbReference type="InterPro" id="IPR011034">
    <property type="entry name" value="Formyl_transferase-like_C_sf"/>
</dbReference>
<protein>
    <recommendedName>
        <fullName evidence="4 8">Methionyl-tRNA formyltransferase</fullName>
        <ecNumber evidence="3 8">2.1.2.9</ecNumber>
    </recommendedName>
</protein>
<evidence type="ECO:0000256" key="7">
    <source>
        <dbReference type="ARBA" id="ARBA00048558"/>
    </source>
</evidence>
<dbReference type="SUPFAM" id="SSF53328">
    <property type="entry name" value="Formyltransferase"/>
    <property type="match status" value="1"/>
</dbReference>
<dbReference type="Pfam" id="PF00551">
    <property type="entry name" value="Formyl_trans_N"/>
    <property type="match status" value="1"/>
</dbReference>
<gene>
    <name evidence="8" type="primary">fmt</name>
    <name evidence="11" type="ORF">CCS01_11345</name>
</gene>
<dbReference type="EMBL" id="NHRY01000114">
    <property type="protein sequence ID" value="PPQ34356.1"/>
    <property type="molecule type" value="Genomic_DNA"/>
</dbReference>
<evidence type="ECO:0000313" key="11">
    <source>
        <dbReference type="EMBL" id="PPQ34356.1"/>
    </source>
</evidence>
<organism evidence="11 12">
    <name type="scientific">Rhodopila globiformis</name>
    <name type="common">Rhodopseudomonas globiformis</name>
    <dbReference type="NCBI Taxonomy" id="1071"/>
    <lineage>
        <taxon>Bacteria</taxon>
        <taxon>Pseudomonadati</taxon>
        <taxon>Pseudomonadota</taxon>
        <taxon>Alphaproteobacteria</taxon>
        <taxon>Acetobacterales</taxon>
        <taxon>Acetobacteraceae</taxon>
        <taxon>Rhodopila</taxon>
    </lineage>
</organism>
<evidence type="ECO:0000256" key="8">
    <source>
        <dbReference type="HAMAP-Rule" id="MF_00182"/>
    </source>
</evidence>
<dbReference type="InterPro" id="IPR037022">
    <property type="entry name" value="Formyl_trans_C_sf"/>
</dbReference>
<dbReference type="PANTHER" id="PTHR11138:SF5">
    <property type="entry name" value="METHIONYL-TRNA FORMYLTRANSFERASE, MITOCHONDRIAL"/>
    <property type="match status" value="1"/>
</dbReference>
<keyword evidence="12" id="KW-1185">Reference proteome</keyword>
<keyword evidence="6 8" id="KW-0648">Protein biosynthesis</keyword>
<evidence type="ECO:0000256" key="1">
    <source>
        <dbReference type="ARBA" id="ARBA00002606"/>
    </source>
</evidence>
<dbReference type="Gene3D" id="3.10.25.10">
    <property type="entry name" value="Formyl transferase, C-terminal domain"/>
    <property type="match status" value="1"/>
</dbReference>
<dbReference type="GO" id="GO:0004479">
    <property type="term" value="F:methionyl-tRNA formyltransferase activity"/>
    <property type="evidence" value="ECO:0007669"/>
    <property type="project" value="UniProtKB-UniRule"/>
</dbReference>
<proteinExistence type="inferred from homology"/>
<dbReference type="InterPro" id="IPR005793">
    <property type="entry name" value="Formyl_trans_C"/>
</dbReference>
<comment type="function">
    <text evidence="1 8">Attaches a formyl group to the free amino group of methionyl-tRNA(fMet). The formyl group appears to play a dual role in the initiator identity of N-formylmethionyl-tRNA by promoting its recognition by IF2 and preventing the misappropriation of this tRNA by the elongation apparatus.</text>
</comment>
<accession>A0A2S6NIC6</accession>